<dbReference type="AlphaFoldDB" id="A0A8S3H5U3"/>
<gene>
    <name evidence="2" type="ORF">GIL414_LOCUS67735</name>
</gene>
<evidence type="ECO:0000256" key="1">
    <source>
        <dbReference type="SAM" id="MobiDB-lite"/>
    </source>
</evidence>
<organism evidence="2 3">
    <name type="scientific">Rotaria magnacalcarata</name>
    <dbReference type="NCBI Taxonomy" id="392030"/>
    <lineage>
        <taxon>Eukaryota</taxon>
        <taxon>Metazoa</taxon>
        <taxon>Spiralia</taxon>
        <taxon>Gnathifera</taxon>
        <taxon>Rotifera</taxon>
        <taxon>Eurotatoria</taxon>
        <taxon>Bdelloidea</taxon>
        <taxon>Philodinida</taxon>
        <taxon>Philodinidae</taxon>
        <taxon>Rotaria</taxon>
    </lineage>
</organism>
<reference evidence="2" key="1">
    <citation type="submission" date="2021-02" db="EMBL/GenBank/DDBJ databases">
        <authorList>
            <person name="Nowell W R."/>
        </authorList>
    </citation>
    <scope>NUCLEOTIDE SEQUENCE</scope>
</reference>
<feature type="compositionally biased region" description="Polar residues" evidence="1">
    <location>
        <begin position="109"/>
        <end position="132"/>
    </location>
</feature>
<evidence type="ECO:0000313" key="3">
    <source>
        <dbReference type="Proteomes" id="UP000681720"/>
    </source>
</evidence>
<protein>
    <submittedName>
        <fullName evidence="2">Uncharacterized protein</fullName>
    </submittedName>
</protein>
<name>A0A8S3H5U3_9BILA</name>
<feature type="region of interest" description="Disordered" evidence="1">
    <location>
        <begin position="109"/>
        <end position="166"/>
    </location>
</feature>
<dbReference type="EMBL" id="CAJOBJ010326548">
    <property type="protein sequence ID" value="CAF5176117.1"/>
    <property type="molecule type" value="Genomic_DNA"/>
</dbReference>
<accession>A0A8S3H5U3</accession>
<feature type="non-terminal residue" evidence="2">
    <location>
        <position position="1"/>
    </location>
</feature>
<dbReference type="Proteomes" id="UP000681720">
    <property type="component" value="Unassembled WGS sequence"/>
</dbReference>
<comment type="caution">
    <text evidence="2">The sequence shown here is derived from an EMBL/GenBank/DDBJ whole genome shotgun (WGS) entry which is preliminary data.</text>
</comment>
<proteinExistence type="predicted"/>
<evidence type="ECO:0000313" key="2">
    <source>
        <dbReference type="EMBL" id="CAF5176117.1"/>
    </source>
</evidence>
<sequence>MLTWSQYRRETLLLRDNPPLIKLQSRLFGTLEKVEFEFLRLSLPLCCHDKFTPKHVTLERRQMALHEYIESQEEKRTFQFPPTSISGVRGKALSSATSDTIDSHLTTQAETNSNFLSPDSITNKTTRNSTNLLVKFRDQASFKKSPLPSPPSTPNLNGTLQPHLTNGTSLNESIDRLNKTNTKQSTSKLNNFLQRFSKEPLQPGDPTAKVAKRTVKLSGNSTTSTNTNSPTQPQSVLKIPTINAPATTTTAGVTKRTSHLIVRKSIGDPEVEYNDHQGSEFEHDEIRAINEHVHEYYYAVRVLP</sequence>